<dbReference type="InterPro" id="IPR007855">
    <property type="entry name" value="RDRP"/>
</dbReference>
<dbReference type="Gene3D" id="2.170.150.30">
    <property type="entry name" value="RIG-I-like receptor, C-terminal regulatory domain"/>
    <property type="match status" value="1"/>
</dbReference>
<dbReference type="InterPro" id="IPR043519">
    <property type="entry name" value="NT_sf"/>
</dbReference>
<reference evidence="12 13" key="1">
    <citation type="submission" date="2022-05" db="EMBL/GenBank/DDBJ databases">
        <authorList>
            <consortium name="Genoscope - CEA"/>
            <person name="William W."/>
        </authorList>
    </citation>
    <scope>NUCLEOTIDE SEQUENCE [LARGE SCALE GENOMIC DNA]</scope>
</reference>
<dbReference type="Gene3D" id="3.30.460.10">
    <property type="entry name" value="Beta Polymerase, domain 2"/>
    <property type="match status" value="1"/>
</dbReference>
<dbReference type="EC" id="2.7.7.48" evidence="2"/>
<keyword evidence="4" id="KW-0808">Transferase</keyword>
<name>A0ABN8MFG8_9CNID</name>
<evidence type="ECO:0000256" key="7">
    <source>
        <dbReference type="ARBA" id="ARBA00023158"/>
    </source>
</evidence>
<dbReference type="InterPro" id="IPR057493">
    <property type="entry name" value="PH_RdRP-assoc"/>
</dbReference>
<feature type="domain" description="Helicase ATP-binding" evidence="10">
    <location>
        <begin position="191"/>
        <end position="372"/>
    </location>
</feature>
<sequence>SFEPFENFSRSSSIMASYRSGQLSLYCNKCNTLLATSDILMLASIPPTQTHIAVRNEHEETAYEKVRKIPNPDPKRAGFSPYRTLCKQCGDVIGTVSIIEEATLICFKTEKIHFRRGYEQIKGKKLKQIKDKIIQYGLEVVNVSQLSGTISRAVTHTRTPAQPLVYCDVNLSTEEILSLTKDAPRGYQRELFLQAIRRNTLVYLPTGSGKTLIAAMVLSCMKKLNPDKLMVFLVDRIPLVYQQSEYIKSQVPDVRVEILAGDIGRFPGDKSRWIATIQALTENKIDLLVMTSQILINLMADECPVLRMSDISVLVFDEAHHCLGNHSYNQIMRDYYKTTSNRFKPLVLALTASPAGADKLETTQTKIEELLSNLCACARMPLWSGDLELYWNRPETSYHVVPLNGKQQFLQSSVVSYVESLTKMIEDKAGSPHALDRLSILTPSYRGALRKLMERCRGDQSRVRGLALGEHAMHMLSVIEINNILGNEYAVDCIEDCIRQMQTATSPMEKLKKKLIGSLNQLKTLQLSIKDLKRISNLFTSSDRYQYLIKELQNFIRKVKEDETSRAIIFVKMRKTAYKLGERIRQEARILAHLNPAFLVGHGQASDGMDWRGEQEEVLKKFRSGEVKVLVSTSVLEEGLDVPVCNLVVRFDSALTLRALVQSRGRASRRPDSKFVVICSDAKEQTDAFDAITKEKNMEEAMRIQQLIQQLWNSSSSPLQGESFGCHLKKPDFSPPAEPVEAPYQDQPLEQEPTAEDEDMGIEYRNSPMTIHERGESLASGGPRKRKKKYIPNVTVSIHNVIVGRESKEIGFLTEFFEAHFEVKSLKSERIEAAVAVAKDEACDRSLTSGVLRLNLEPLENQDFRSKEKFFTHIAESWCSRSKKLRNQTEKLWLRRADAVRNHKRKPVLVIKPDTMVLGYFINQASFCVHWPFNPRFENIRVAFEHDLRTMLVCFTVPNRLTQWKVDLYKLQIRYSELHEFVLVDKAKSSSFHQIYVKLRHPPRMFKAKSFIKKDQVDDGEENDFEEWYFEDEDYDFDDDPDRHLSDESASSSEDERGNIGIEASQEDEKPDNAALLTSSDIASIDEVVNWERVTEIEDSGDAFGLCCTYNFTFKASEWNEVKEVLRTIGRYDKKIFFASMQKSTRRLPVVNFPEELPFSVKYTAQCLLHSFPFIRGRLTHDFNNILGSKPEKIVLVALGKLAAALQRNSFCDPEAMFKRLLDEKDFKAGGMLKQLIPSQCALIKRMVITPTRLLLYTPEVMSKNRVLRNYNTDQFLCVNIRDEDFSRLSSAGGSIEKILERVKQTLDSGVIAGGDWFYYLGSSNSQLRNHGCWFVRPSPHPEEIRQWMGDFSKIRCVAIFMARMGQCFSTSMDAVGIDVNEGTSWGMDEDIETLDGGYCFSDGVGRISDSLAQKVARKISKNYVPSAIQIRFAGCKGVLTLDPTLPGKKAVFRPSMRKFESPHRRLEVLQTSRPQVVFLNHQLIMLLSNLGVPDEVFLNLQRAMLDRLAGMLVNERLAVQQMISGAKTGIGYMRLSEAGMQLTTEPFFKSLLVALYKDRMQNLLSRARILLPPAEARLMIGVMDETGILQPGEVFVQYSAMSSDPDHEGEFSRTAQQTLTGPVVVTRNPCLHPGDVRLLTAVSAPQLAHLVDCVVFPNHGPRPHPSEMAGGDLDGDLYFVCWMKDLLPRRKLFPPMNYKSPPKRQHFGPITTREMTEFVAEYIRFDQLGEIDNAHKAQADSIERGVEAPLCLKLAELHSLAVDAPKTGEWPKMPKEAKVSVFPDFMMKSDKPSYPSEKVLGKLFRECRAFKDSIARDVPLNKPHIVPDLLVPNFQKYQEEAKSIYEEYSNQLHALMNLYGIESEGELLSGCFSKLHSRLGREKVEIADIVSRILAKIRENFRKKFFEEFDLAGDDRGSSEAISEELQQKASAWYYVAYSHLRFGKESENSSEDPIPQFLSFPWLVDDVMLSIRLSKACDEQDSQSVVTSISDSVIKLFDYERDPLVQGFHDRIQKKSVISRSLPGVALAMFGSSATFLFRQDSDLDLCVIYPTHIALRQKLGRDDQITVLKTLLPVFSNLFKHARLVDHARVPVIACDNPAKRSGSLASVKGDVTASYDGLLKAIVLSSYIKSYPALLPVLRLLMNWGQVTGLLGHGVDAGIKSNLLTFLFLIFCVSKGLVNDFSWEHVWNRCFQIATGRINDAVLKQEWDRVMSSFQSTETSDAKKSGQLILGDQQIGEILLTFFQAYNTTLDLAIPQTFASLLGVRKLEELLDSEHLRLLKEHMQRAFHLLALYGDAEVLLTISASEIDRVIFLSQALSYTMAGSERHNAFELSKKTGARVTIRPSLPGSGFGLVLQAIGTESAVASVERALNAMATQALRNKAAVMSVCFVKEAKHMIFEGCLSDDDGVTLVPYYGNHHPTHDSLALYVPMLASPRSGLRRIGAAYTRHEFLSFAERFHTQVQVIERDFVPTIHGEMEFAIHFGRLYVLNVPKSFTEDTEAPSVRMFQTNLTRGYKPRPSVLSAPRNVRKYGRSRVICTGGKLKTRLHRMRKGIEVTKEGKKIPKEKASRSSFFTVVSSREKVDSFLSQRGFSVHAESAEKYSVEIHTDHEFLVITDKDFNFLEIRLPKLRWCAVDVKRAWKENPEEHDMTDLDGVETDVRFVLQTRRSLRPDDIRGSNYEQYRDALQPQPHPQSTRSPFVVKPEIWKEVAMIRHKKSRIYRVKDSTSTVSEFRKSLSVSVNEVTEYSRPTKHASAFSKVFTRCEVAVKAGLPTTWSNRESLEQLLRDIWAFGFAFASYMSD</sequence>
<dbReference type="InterPro" id="IPR038557">
    <property type="entry name" value="RLR_C_sf"/>
</dbReference>
<comment type="catalytic activity">
    <reaction evidence="8">
        <text>RNA(n) + a ribonucleoside 5'-triphosphate = RNA(n+1) + diphosphate</text>
        <dbReference type="Rhea" id="RHEA:21248"/>
        <dbReference type="Rhea" id="RHEA-COMP:14527"/>
        <dbReference type="Rhea" id="RHEA-COMP:17342"/>
        <dbReference type="ChEBI" id="CHEBI:33019"/>
        <dbReference type="ChEBI" id="CHEBI:61557"/>
        <dbReference type="ChEBI" id="CHEBI:140395"/>
        <dbReference type="EC" id="2.7.7.48"/>
    </reaction>
</comment>
<dbReference type="PROSITE" id="PS51194">
    <property type="entry name" value="HELICASE_CTER"/>
    <property type="match status" value="1"/>
</dbReference>
<dbReference type="SUPFAM" id="SSF81301">
    <property type="entry name" value="Nucleotidyltransferase"/>
    <property type="match status" value="1"/>
</dbReference>
<dbReference type="InterPro" id="IPR014001">
    <property type="entry name" value="Helicase_ATP-bd"/>
</dbReference>
<dbReference type="InterPro" id="IPR057596">
    <property type="entry name" value="RDRP_core"/>
</dbReference>
<evidence type="ECO:0000256" key="2">
    <source>
        <dbReference type="ARBA" id="ARBA00012494"/>
    </source>
</evidence>
<organism evidence="12 13">
    <name type="scientific">Porites evermanni</name>
    <dbReference type="NCBI Taxonomy" id="104178"/>
    <lineage>
        <taxon>Eukaryota</taxon>
        <taxon>Metazoa</taxon>
        <taxon>Cnidaria</taxon>
        <taxon>Anthozoa</taxon>
        <taxon>Hexacorallia</taxon>
        <taxon>Scleractinia</taxon>
        <taxon>Fungiina</taxon>
        <taxon>Poritidae</taxon>
        <taxon>Porites</taxon>
    </lineage>
</organism>
<evidence type="ECO:0000256" key="3">
    <source>
        <dbReference type="ARBA" id="ARBA00022484"/>
    </source>
</evidence>
<keyword evidence="6" id="KW-0694">RNA-binding</keyword>
<evidence type="ECO:0000259" key="11">
    <source>
        <dbReference type="PROSITE" id="PS51194"/>
    </source>
</evidence>
<comment type="similarity">
    <text evidence="1">Belongs to the RdRP family.</text>
</comment>
<dbReference type="SMART" id="SM00487">
    <property type="entry name" value="DEXDc"/>
    <property type="match status" value="1"/>
</dbReference>
<dbReference type="PANTHER" id="PTHR23079:SF55">
    <property type="entry name" value="RNA-DIRECTED RNA POLYMERASE"/>
    <property type="match status" value="1"/>
</dbReference>
<dbReference type="SUPFAM" id="SSF52540">
    <property type="entry name" value="P-loop containing nucleoside triphosphate hydrolases"/>
    <property type="match status" value="1"/>
</dbReference>
<dbReference type="Pfam" id="PF25359">
    <property type="entry name" value="PH_met_RdRP"/>
    <property type="match status" value="1"/>
</dbReference>
<keyword evidence="3" id="KW-0696">RNA-directed RNA polymerase</keyword>
<dbReference type="Pfam" id="PF05183">
    <property type="entry name" value="RdRP"/>
    <property type="match status" value="1"/>
</dbReference>
<dbReference type="InterPro" id="IPR027417">
    <property type="entry name" value="P-loop_NTPase"/>
</dbReference>
<dbReference type="SMART" id="SM00490">
    <property type="entry name" value="HELICc"/>
    <property type="match status" value="1"/>
</dbReference>
<evidence type="ECO:0000313" key="12">
    <source>
        <dbReference type="EMBL" id="CAH3027277.1"/>
    </source>
</evidence>
<dbReference type="InterPro" id="IPR058752">
    <property type="entry name" value="RDRP_C_head"/>
</dbReference>
<dbReference type="Pfam" id="PF26253">
    <property type="entry name" value="RdRP_head"/>
    <property type="match status" value="1"/>
</dbReference>
<dbReference type="InterPro" id="IPR006935">
    <property type="entry name" value="Helicase/UvrB_N"/>
</dbReference>
<dbReference type="Pfam" id="PF22600">
    <property type="entry name" value="MTPAP-like_central"/>
    <property type="match status" value="1"/>
</dbReference>
<evidence type="ECO:0000259" key="10">
    <source>
        <dbReference type="PROSITE" id="PS51192"/>
    </source>
</evidence>
<keyword evidence="7" id="KW-0943">RNA-mediated gene silencing</keyword>
<evidence type="ECO:0000256" key="5">
    <source>
        <dbReference type="ARBA" id="ARBA00022695"/>
    </source>
</evidence>
<gene>
    <name evidence="12" type="ORF">PEVE_00031204</name>
</gene>
<accession>A0ABN8MFG8</accession>
<comment type="caution">
    <text evidence="12">The sequence shown here is derived from an EMBL/GenBank/DDBJ whole genome shotgun (WGS) entry which is preliminary data.</text>
</comment>
<feature type="non-terminal residue" evidence="12">
    <location>
        <position position="1"/>
    </location>
</feature>
<protein>
    <recommendedName>
        <fullName evidence="2">RNA-directed RNA polymerase</fullName>
        <ecNumber evidence="2">2.7.7.48</ecNumber>
    </recommendedName>
</protein>
<evidence type="ECO:0000256" key="9">
    <source>
        <dbReference type="SAM" id="MobiDB-lite"/>
    </source>
</evidence>
<evidence type="ECO:0000256" key="6">
    <source>
        <dbReference type="ARBA" id="ARBA00022884"/>
    </source>
</evidence>
<dbReference type="InterPro" id="IPR054708">
    <property type="entry name" value="MTPAP-like_central"/>
</dbReference>
<dbReference type="Proteomes" id="UP001159427">
    <property type="component" value="Unassembled WGS sequence"/>
</dbReference>
<evidence type="ECO:0000256" key="4">
    <source>
        <dbReference type="ARBA" id="ARBA00022679"/>
    </source>
</evidence>
<keyword evidence="5" id="KW-0548">Nucleotidyltransferase</keyword>
<evidence type="ECO:0000256" key="1">
    <source>
        <dbReference type="ARBA" id="ARBA00005762"/>
    </source>
</evidence>
<dbReference type="Pfam" id="PF00271">
    <property type="entry name" value="Helicase_C"/>
    <property type="match status" value="1"/>
</dbReference>
<feature type="domain" description="Helicase C-terminal" evidence="11">
    <location>
        <begin position="551"/>
        <end position="715"/>
    </location>
</feature>
<keyword evidence="13" id="KW-1185">Reference proteome</keyword>
<dbReference type="InterPro" id="IPR001650">
    <property type="entry name" value="Helicase_C-like"/>
</dbReference>
<evidence type="ECO:0000256" key="8">
    <source>
        <dbReference type="ARBA" id="ARBA00048744"/>
    </source>
</evidence>
<feature type="region of interest" description="Disordered" evidence="9">
    <location>
        <begin position="1036"/>
        <end position="1072"/>
    </location>
</feature>
<evidence type="ECO:0000313" key="13">
    <source>
        <dbReference type="Proteomes" id="UP001159427"/>
    </source>
</evidence>
<dbReference type="PANTHER" id="PTHR23079">
    <property type="entry name" value="RNA-DEPENDENT RNA POLYMERASE"/>
    <property type="match status" value="1"/>
</dbReference>
<dbReference type="Pfam" id="PF04851">
    <property type="entry name" value="ResIII"/>
    <property type="match status" value="1"/>
</dbReference>
<proteinExistence type="inferred from homology"/>
<dbReference type="Gene3D" id="3.40.50.300">
    <property type="entry name" value="P-loop containing nucleotide triphosphate hydrolases"/>
    <property type="match status" value="2"/>
</dbReference>
<dbReference type="PROSITE" id="PS51192">
    <property type="entry name" value="HELICASE_ATP_BIND_1"/>
    <property type="match status" value="1"/>
</dbReference>
<dbReference type="CDD" id="cd18034">
    <property type="entry name" value="DEXHc_dicer"/>
    <property type="match status" value="1"/>
</dbReference>
<dbReference type="EMBL" id="CALNXI010000445">
    <property type="protein sequence ID" value="CAH3027277.1"/>
    <property type="molecule type" value="Genomic_DNA"/>
</dbReference>
<feature type="region of interest" description="Disordered" evidence="9">
    <location>
        <begin position="730"/>
        <end position="756"/>
    </location>
</feature>